<comment type="caution">
    <text evidence="2">The sequence shown here is derived from an EMBL/GenBank/DDBJ whole genome shotgun (WGS) entry which is preliminary data.</text>
</comment>
<sequence length="231" mass="27007">MARGHIASPRPQLYPQQSNLKPPAQIHTHCEASMRFTIWAGYLTDSHLFDQWCITREATDPLFFRCRKDCYGFNEHAMETYAKRMKFPWRKKISIDYLPYPKDSPGAVDTTRRYTIFAFRDYDITGSLLRFSSWHKYQETDRDREYKSQIEELLGFELGAWTVVSSIGHQGMFYNFSAETIPVIYELMKQRAQMKRDGTVELQAIEEGKYETKRAVALNSANSGRSRLTPD</sequence>
<protein>
    <submittedName>
        <fullName evidence="2">Uncharacterized protein</fullName>
    </submittedName>
</protein>
<evidence type="ECO:0000313" key="2">
    <source>
        <dbReference type="EMBL" id="CAE6452315.1"/>
    </source>
</evidence>
<evidence type="ECO:0000256" key="1">
    <source>
        <dbReference type="SAM" id="MobiDB-lite"/>
    </source>
</evidence>
<reference evidence="2" key="1">
    <citation type="submission" date="2021-01" db="EMBL/GenBank/DDBJ databases">
        <authorList>
            <person name="Kaushik A."/>
        </authorList>
    </citation>
    <scope>NUCLEOTIDE SEQUENCE</scope>
    <source>
        <strain evidence="2">AG3-1AP</strain>
    </source>
</reference>
<dbReference type="Proteomes" id="UP000663831">
    <property type="component" value="Unassembled WGS sequence"/>
</dbReference>
<dbReference type="AlphaFoldDB" id="A0A8H3BAI5"/>
<name>A0A8H3BAI5_9AGAM</name>
<feature type="region of interest" description="Disordered" evidence="1">
    <location>
        <begin position="1"/>
        <end position="20"/>
    </location>
</feature>
<gene>
    <name evidence="2" type="ORF">RDB_LOCUS68052</name>
</gene>
<accession>A0A8H3BAI5</accession>
<organism evidence="2 3">
    <name type="scientific">Rhizoctonia solani</name>
    <dbReference type="NCBI Taxonomy" id="456999"/>
    <lineage>
        <taxon>Eukaryota</taxon>
        <taxon>Fungi</taxon>
        <taxon>Dikarya</taxon>
        <taxon>Basidiomycota</taxon>
        <taxon>Agaricomycotina</taxon>
        <taxon>Agaricomycetes</taxon>
        <taxon>Cantharellales</taxon>
        <taxon>Ceratobasidiaceae</taxon>
        <taxon>Rhizoctonia</taxon>
    </lineage>
</organism>
<evidence type="ECO:0000313" key="3">
    <source>
        <dbReference type="Proteomes" id="UP000663831"/>
    </source>
</evidence>
<dbReference type="EMBL" id="CAJMWV010002035">
    <property type="protein sequence ID" value="CAE6452315.1"/>
    <property type="molecule type" value="Genomic_DNA"/>
</dbReference>
<proteinExistence type="predicted"/>